<dbReference type="GeneID" id="20713869"/>
<dbReference type="KEGG" id="tot:TOT_010001048"/>
<evidence type="ECO:0000256" key="1">
    <source>
        <dbReference type="SAM" id="MobiDB-lite"/>
    </source>
</evidence>
<dbReference type="RefSeq" id="XP_009689895.1">
    <property type="nucleotide sequence ID" value="XM_009691600.1"/>
</dbReference>
<organism evidence="3 4">
    <name type="scientific">Theileria orientalis strain Shintoku</name>
    <dbReference type="NCBI Taxonomy" id="869250"/>
    <lineage>
        <taxon>Eukaryota</taxon>
        <taxon>Sar</taxon>
        <taxon>Alveolata</taxon>
        <taxon>Apicomplexa</taxon>
        <taxon>Aconoidasida</taxon>
        <taxon>Piroplasmida</taxon>
        <taxon>Theileriidae</taxon>
        <taxon>Theileria</taxon>
    </lineage>
</organism>
<feature type="signal peptide" evidence="2">
    <location>
        <begin position="1"/>
        <end position="28"/>
    </location>
</feature>
<gene>
    <name evidence="3" type="ORF">TOT_010001048</name>
</gene>
<dbReference type="OMA" id="ANCSIDC"/>
<dbReference type="AlphaFoldDB" id="J4DNV0"/>
<evidence type="ECO:0000313" key="4">
    <source>
        <dbReference type="Proteomes" id="UP000003786"/>
    </source>
</evidence>
<evidence type="ECO:0000256" key="2">
    <source>
        <dbReference type="SAM" id="SignalP"/>
    </source>
</evidence>
<dbReference type="EMBL" id="AP011946">
    <property type="protein sequence ID" value="BAM39594.1"/>
    <property type="molecule type" value="Genomic_DNA"/>
</dbReference>
<feature type="compositionally biased region" description="Low complexity" evidence="1">
    <location>
        <begin position="349"/>
        <end position="367"/>
    </location>
</feature>
<accession>J4DNV0</accession>
<reference evidence="3 4" key="1">
    <citation type="journal article" date="2012" name="MBio">
        <title>Comparative genome analysis of three eukaryotic parasites with differing abilities to transform leukocytes reveals key mediators of Theileria-induced leukocyte transformation.</title>
        <authorList>
            <person name="Hayashida K."/>
            <person name="Hara Y."/>
            <person name="Abe T."/>
            <person name="Yamasaki C."/>
            <person name="Toyoda A."/>
            <person name="Kosuge T."/>
            <person name="Suzuki Y."/>
            <person name="Sato Y."/>
            <person name="Kawashima S."/>
            <person name="Katayama T."/>
            <person name="Wakaguri H."/>
            <person name="Inoue N."/>
            <person name="Homma K."/>
            <person name="Tada-Umezaki M."/>
            <person name="Yagi Y."/>
            <person name="Fujii Y."/>
            <person name="Habara T."/>
            <person name="Kanehisa M."/>
            <person name="Watanabe H."/>
            <person name="Ito K."/>
            <person name="Gojobori T."/>
            <person name="Sugawara H."/>
            <person name="Imanishi T."/>
            <person name="Weir W."/>
            <person name="Gardner M."/>
            <person name="Pain A."/>
            <person name="Shiels B."/>
            <person name="Hattori M."/>
            <person name="Nene V."/>
            <person name="Sugimoto C."/>
        </authorList>
    </citation>
    <scope>NUCLEOTIDE SEQUENCE [LARGE SCALE GENOMIC DNA]</scope>
    <source>
        <strain evidence="3 4">Shintoku</strain>
    </source>
</reference>
<feature type="compositionally biased region" description="Basic and acidic residues" evidence="1">
    <location>
        <begin position="154"/>
        <end position="198"/>
    </location>
</feature>
<dbReference type="VEuPathDB" id="PiroplasmaDB:TOT_010001048"/>
<feature type="chain" id="PRO_5003778055" evidence="2">
    <location>
        <begin position="29"/>
        <end position="577"/>
    </location>
</feature>
<dbReference type="eggNOG" id="ENOG502STVV">
    <property type="taxonomic scope" value="Eukaryota"/>
</dbReference>
<feature type="compositionally biased region" description="Basic and acidic residues" evidence="1">
    <location>
        <begin position="123"/>
        <end position="144"/>
    </location>
</feature>
<protein>
    <submittedName>
        <fullName evidence="3">Uncharacterized protein</fullName>
    </submittedName>
</protein>
<sequence>MSKMLSSKHILTILVTIVIAITYKPCVSINNVNKVNRIKLSFLQKDADNQDTPESVKSGETVDVVSNKDVGAGGGATKDSSVDSHTETKEVDKHEQDKAVGEPAKKEEEQGGGAKNESEDAGSEEKKPTGDAEGSKSADNDSHVDAGTGGAKADTGKHEHEEHEAEDSSTHKDNEGAKEEHKESGEQENHQESPDGGHKPGGQVESKQTEAEGHTHSQVEHNRGEEADATKGEGVAVHNQATSDAQTGGVAGSPEGAPSKEAAPDQTGASNDGGKGGQEDKHATETQQADTHVVGEAHPHQPAGTPEATHLAAPAPTQPSESTQNVVKDHVQPAADTSHAAPETGASVAQQGNNTQAPTNTQTAPNPVDLASLTDEEKKRVVDFWKKASGDCSVDCTHSCRSELQGATQCVSVTNNSLSCSTFGDSATLTCPEGYTPCTQPVVTSLKSYTVKNNGVEVGALEVDGSNFSKCMGLALTTPDGRCDKANLVANLLFTAGALNLDYETNVAADKLTFSDLRIKNGDYKVCIFQRYEGNPEGMTISNILTKLMDFINPTSSTPNQTRTVFVMEVGTLKVSD</sequence>
<evidence type="ECO:0000313" key="3">
    <source>
        <dbReference type="EMBL" id="BAM39594.1"/>
    </source>
</evidence>
<feature type="compositionally biased region" description="Basic and acidic residues" evidence="1">
    <location>
        <begin position="80"/>
        <end position="109"/>
    </location>
</feature>
<proteinExistence type="predicted"/>
<dbReference type="STRING" id="869250.J4DNV0"/>
<feature type="region of interest" description="Disordered" evidence="1">
    <location>
        <begin position="47"/>
        <end position="368"/>
    </location>
</feature>
<feature type="compositionally biased region" description="Basic and acidic residues" evidence="1">
    <location>
        <begin position="207"/>
        <end position="231"/>
    </location>
</feature>
<name>J4DNV0_THEOR</name>
<keyword evidence="4" id="KW-1185">Reference proteome</keyword>
<dbReference type="OrthoDB" id="362005at2759"/>
<dbReference type="Proteomes" id="UP000003786">
    <property type="component" value="Chromosome 1"/>
</dbReference>
<keyword evidence="2" id="KW-0732">Signal</keyword>